<dbReference type="AlphaFoldDB" id="A0A382GW48"/>
<accession>A0A382GW48</accession>
<protein>
    <submittedName>
        <fullName evidence="1">Uncharacterized protein</fullName>
    </submittedName>
</protein>
<gene>
    <name evidence="1" type="ORF">METZ01_LOCUS232160</name>
</gene>
<organism evidence="1">
    <name type="scientific">marine metagenome</name>
    <dbReference type="NCBI Taxonomy" id="408172"/>
    <lineage>
        <taxon>unclassified sequences</taxon>
        <taxon>metagenomes</taxon>
        <taxon>ecological metagenomes</taxon>
    </lineage>
</organism>
<name>A0A382GW48_9ZZZZ</name>
<reference evidence="1" key="1">
    <citation type="submission" date="2018-05" db="EMBL/GenBank/DDBJ databases">
        <authorList>
            <person name="Lanie J.A."/>
            <person name="Ng W.-L."/>
            <person name="Kazmierczak K.M."/>
            <person name="Andrzejewski T.M."/>
            <person name="Davidsen T.M."/>
            <person name="Wayne K.J."/>
            <person name="Tettelin H."/>
            <person name="Glass J.I."/>
            <person name="Rusch D."/>
            <person name="Podicherti R."/>
            <person name="Tsui H.-C.T."/>
            <person name="Winkler M.E."/>
        </authorList>
    </citation>
    <scope>NUCLEOTIDE SEQUENCE</scope>
</reference>
<proteinExistence type="predicted"/>
<evidence type="ECO:0000313" key="1">
    <source>
        <dbReference type="EMBL" id="SVB79306.1"/>
    </source>
</evidence>
<sequence length="87" mass="10285">MHVEDRSSRHHAKYVSGDNVAHRCLMTYLDMFSNMSPNWYIQNVYDSCSRKGYEVSMLTIAKLFILYRPNWKGKFVLQEGSKFTLIE</sequence>
<dbReference type="EMBL" id="UINC01057774">
    <property type="protein sequence ID" value="SVB79306.1"/>
    <property type="molecule type" value="Genomic_DNA"/>
</dbReference>